<dbReference type="InterPro" id="IPR036097">
    <property type="entry name" value="HisK_dim/P_sf"/>
</dbReference>
<evidence type="ECO:0000256" key="7">
    <source>
        <dbReference type="ARBA" id="ARBA00023015"/>
    </source>
</evidence>
<dbReference type="GO" id="GO:0009927">
    <property type="term" value="F:histidine phosphotransfer kinase activity"/>
    <property type="evidence" value="ECO:0007669"/>
    <property type="project" value="TreeGrafter"/>
</dbReference>
<evidence type="ECO:0000259" key="10">
    <source>
        <dbReference type="PROSITE" id="PS50109"/>
    </source>
</evidence>
<protein>
    <recommendedName>
        <fullName evidence="2">histidine kinase</fullName>
        <ecNumber evidence="2">2.7.13.3</ecNumber>
    </recommendedName>
</protein>
<dbReference type="PANTHER" id="PTHR43047:SF72">
    <property type="entry name" value="OSMOSENSING HISTIDINE PROTEIN KINASE SLN1"/>
    <property type="match status" value="1"/>
</dbReference>
<dbReference type="InterPro" id="IPR001789">
    <property type="entry name" value="Sig_transdc_resp-reg_receiver"/>
</dbReference>
<keyword evidence="13" id="KW-1185">Reference proteome</keyword>
<dbReference type="PROSITE" id="PS50110">
    <property type="entry name" value="RESPONSE_REGULATORY"/>
    <property type="match status" value="1"/>
</dbReference>
<evidence type="ECO:0000256" key="6">
    <source>
        <dbReference type="ARBA" id="ARBA00023012"/>
    </source>
</evidence>
<dbReference type="InterPro" id="IPR004358">
    <property type="entry name" value="Sig_transdc_His_kin-like_C"/>
</dbReference>
<feature type="modified residue" description="4-aspartylphosphate" evidence="9">
    <location>
        <position position="58"/>
    </location>
</feature>
<dbReference type="SMART" id="SM00388">
    <property type="entry name" value="HisKA"/>
    <property type="match status" value="1"/>
</dbReference>
<dbReference type="EMBL" id="AP028679">
    <property type="protein sequence ID" value="BEQ14882.1"/>
    <property type="molecule type" value="Genomic_DNA"/>
</dbReference>
<dbReference type="Pfam" id="PF02518">
    <property type="entry name" value="HATPase_c"/>
    <property type="match status" value="1"/>
</dbReference>
<evidence type="ECO:0000256" key="8">
    <source>
        <dbReference type="ARBA" id="ARBA00023163"/>
    </source>
</evidence>
<evidence type="ECO:0000256" key="5">
    <source>
        <dbReference type="ARBA" id="ARBA00022777"/>
    </source>
</evidence>
<dbReference type="AlphaFoldDB" id="A0AAU9F0T6"/>
<dbReference type="CDD" id="cd00082">
    <property type="entry name" value="HisKA"/>
    <property type="match status" value="1"/>
</dbReference>
<dbReference type="Proteomes" id="UP001366166">
    <property type="component" value="Chromosome"/>
</dbReference>
<keyword evidence="4" id="KW-0808">Transferase</keyword>
<dbReference type="InterPro" id="IPR005467">
    <property type="entry name" value="His_kinase_dom"/>
</dbReference>
<evidence type="ECO:0000256" key="3">
    <source>
        <dbReference type="ARBA" id="ARBA00022553"/>
    </source>
</evidence>
<keyword evidence="5 12" id="KW-0418">Kinase</keyword>
<dbReference type="KEGG" id="dmp:FAK_19480"/>
<dbReference type="SMART" id="SM00448">
    <property type="entry name" value="REC"/>
    <property type="match status" value="1"/>
</dbReference>
<dbReference type="GO" id="GO:0000155">
    <property type="term" value="F:phosphorelay sensor kinase activity"/>
    <property type="evidence" value="ECO:0007669"/>
    <property type="project" value="InterPro"/>
</dbReference>
<dbReference type="SUPFAM" id="SSF52172">
    <property type="entry name" value="CheY-like"/>
    <property type="match status" value="1"/>
</dbReference>
<evidence type="ECO:0000259" key="11">
    <source>
        <dbReference type="PROSITE" id="PS50110"/>
    </source>
</evidence>
<feature type="domain" description="Response regulatory" evidence="11">
    <location>
        <begin position="9"/>
        <end position="123"/>
    </location>
</feature>
<dbReference type="Gene3D" id="3.30.565.10">
    <property type="entry name" value="Histidine kinase-like ATPase, C-terminal domain"/>
    <property type="match status" value="1"/>
</dbReference>
<dbReference type="Gene3D" id="1.10.287.130">
    <property type="match status" value="1"/>
</dbReference>
<dbReference type="SMART" id="SM00387">
    <property type="entry name" value="HATPase_c"/>
    <property type="match status" value="1"/>
</dbReference>
<dbReference type="SUPFAM" id="SSF55874">
    <property type="entry name" value="ATPase domain of HSP90 chaperone/DNA topoisomerase II/histidine kinase"/>
    <property type="match status" value="1"/>
</dbReference>
<dbReference type="PRINTS" id="PR00344">
    <property type="entry name" value="BCTRLSENSOR"/>
</dbReference>
<dbReference type="SUPFAM" id="SSF47384">
    <property type="entry name" value="Homodimeric domain of signal transducing histidine kinase"/>
    <property type="match status" value="1"/>
</dbReference>
<dbReference type="PANTHER" id="PTHR43047">
    <property type="entry name" value="TWO-COMPONENT HISTIDINE PROTEIN KINASE"/>
    <property type="match status" value="1"/>
</dbReference>
<dbReference type="EC" id="2.7.13.3" evidence="2"/>
<proteinExistence type="predicted"/>
<dbReference type="GO" id="GO:0005886">
    <property type="term" value="C:plasma membrane"/>
    <property type="evidence" value="ECO:0007669"/>
    <property type="project" value="TreeGrafter"/>
</dbReference>
<keyword evidence="6" id="KW-0902">Two-component regulatory system</keyword>
<evidence type="ECO:0000256" key="9">
    <source>
        <dbReference type="PROSITE-ProRule" id="PRU00169"/>
    </source>
</evidence>
<dbReference type="Pfam" id="PF00072">
    <property type="entry name" value="Response_reg"/>
    <property type="match status" value="1"/>
</dbReference>
<evidence type="ECO:0000313" key="13">
    <source>
        <dbReference type="Proteomes" id="UP001366166"/>
    </source>
</evidence>
<comment type="catalytic activity">
    <reaction evidence="1">
        <text>ATP + protein L-histidine = ADP + protein N-phospho-L-histidine.</text>
        <dbReference type="EC" id="2.7.13.3"/>
    </reaction>
</comment>
<dbReference type="InterPro" id="IPR003661">
    <property type="entry name" value="HisK_dim/P_dom"/>
</dbReference>
<evidence type="ECO:0000256" key="4">
    <source>
        <dbReference type="ARBA" id="ARBA00022679"/>
    </source>
</evidence>
<dbReference type="Gene3D" id="3.40.50.2300">
    <property type="match status" value="1"/>
</dbReference>
<keyword evidence="3 9" id="KW-0597">Phosphoprotein</keyword>
<name>A0AAU9F0T6_9BACT</name>
<dbReference type="FunFam" id="3.40.50.2300:FF:000018">
    <property type="entry name" value="DNA-binding transcriptional regulator NtrC"/>
    <property type="match status" value="1"/>
</dbReference>
<dbReference type="RefSeq" id="WP_338606554.1">
    <property type="nucleotide sequence ID" value="NZ_AP028679.1"/>
</dbReference>
<feature type="domain" description="Histidine kinase" evidence="10">
    <location>
        <begin position="149"/>
        <end position="368"/>
    </location>
</feature>
<dbReference type="InterPro" id="IPR003594">
    <property type="entry name" value="HATPase_dom"/>
</dbReference>
<organism evidence="12 13">
    <name type="scientific">Desulfoferula mesophila</name>
    <dbReference type="NCBI Taxonomy" id="3058419"/>
    <lineage>
        <taxon>Bacteria</taxon>
        <taxon>Pseudomonadati</taxon>
        <taxon>Thermodesulfobacteriota</taxon>
        <taxon>Desulfarculia</taxon>
        <taxon>Desulfarculales</taxon>
        <taxon>Desulfarculaceae</taxon>
        <taxon>Desulfoferula</taxon>
    </lineage>
</organism>
<reference evidence="13" key="1">
    <citation type="journal article" date="2023" name="Arch. Microbiol.">
        <title>Desulfoferula mesophilus gen. nov. sp. nov., a mesophilic sulfate-reducing bacterium isolated from a brackish lake sediment.</title>
        <authorList>
            <person name="Watanabe T."/>
            <person name="Yabe T."/>
            <person name="Tsuji J.M."/>
            <person name="Fukui M."/>
        </authorList>
    </citation>
    <scope>NUCLEOTIDE SEQUENCE [LARGE SCALE GENOMIC DNA]</scope>
    <source>
        <strain evidence="13">12FAK</strain>
    </source>
</reference>
<dbReference type="FunFam" id="3.30.565.10:FF:000006">
    <property type="entry name" value="Sensor histidine kinase WalK"/>
    <property type="match status" value="1"/>
</dbReference>
<accession>A0AAU9F0T6</accession>
<evidence type="ECO:0000313" key="12">
    <source>
        <dbReference type="EMBL" id="BEQ14882.1"/>
    </source>
</evidence>
<dbReference type="PROSITE" id="PS50109">
    <property type="entry name" value="HIS_KIN"/>
    <property type="match status" value="1"/>
</dbReference>
<dbReference type="InterPro" id="IPR036890">
    <property type="entry name" value="HATPase_C_sf"/>
</dbReference>
<dbReference type="InterPro" id="IPR011006">
    <property type="entry name" value="CheY-like_superfamily"/>
</dbReference>
<keyword evidence="8" id="KW-0804">Transcription</keyword>
<gene>
    <name evidence="12" type="ORF">FAK_19480</name>
</gene>
<keyword evidence="7" id="KW-0805">Transcription regulation</keyword>
<sequence length="369" mass="40622">MSTHHQVPHILCVDDDHVARETVELLFNRWGYRVSLAESGEAGLEAIAQDPPDLILLDIQMPGMDGLEVLEWVHAHHPSIICIMVTGHATLQNAVEAMKQGAYDFLAKPFAPDEMKLTVERGLEHRWLILEAERLRAEKALMQANFITLVSHQMRSPLAAVRQLLEVPATQALGPLPGPYQGFIDRAVYRLDLLARTLNTWLAMSRLDQDGIDSRKSVAELGGLMGDLVRRAEADVTAAGQHLKTHTRDGNCTLKVDRESLLEALYNLVSNAVKYNRAGGDIIIKGRKRGEVVELSISDQGPGVSSQEAAYIFDEFYRSRRKDIKEKPGTGLGLAISLKVVRAHGGDIKVASQVGQGATFTVTLPCQKS</sequence>
<evidence type="ECO:0000256" key="1">
    <source>
        <dbReference type="ARBA" id="ARBA00000085"/>
    </source>
</evidence>
<dbReference type="CDD" id="cd00075">
    <property type="entry name" value="HATPase"/>
    <property type="match status" value="1"/>
</dbReference>
<evidence type="ECO:0000256" key="2">
    <source>
        <dbReference type="ARBA" id="ARBA00012438"/>
    </source>
</evidence>